<comment type="similarity">
    <text evidence="2 10">Belongs to the disproportionating enzyme family.</text>
</comment>
<feature type="compositionally biased region" description="Basic residues" evidence="11">
    <location>
        <begin position="522"/>
        <end position="535"/>
    </location>
</feature>
<evidence type="ECO:0000313" key="12">
    <source>
        <dbReference type="EMBL" id="WKN36193.1"/>
    </source>
</evidence>
<dbReference type="Pfam" id="PF02446">
    <property type="entry name" value="Glyco_hydro_77"/>
    <property type="match status" value="1"/>
</dbReference>
<evidence type="ECO:0000256" key="9">
    <source>
        <dbReference type="ARBA" id="ARBA00031501"/>
    </source>
</evidence>
<dbReference type="PANTHER" id="PTHR32438:SF5">
    <property type="entry name" value="4-ALPHA-GLUCANOTRANSFERASE DPE1, CHLOROPLASTIC_AMYLOPLASTIC"/>
    <property type="match status" value="1"/>
</dbReference>
<comment type="catalytic activity">
    <reaction evidence="1 10">
        <text>Transfers a segment of a (1-&gt;4)-alpha-D-glucan to a new position in an acceptor, which may be glucose or a (1-&gt;4)-alpha-D-glucan.</text>
        <dbReference type="EC" id="2.4.1.25"/>
    </reaction>
</comment>
<dbReference type="Gene3D" id="3.20.20.80">
    <property type="entry name" value="Glycosidases"/>
    <property type="match status" value="1"/>
</dbReference>
<gene>
    <name evidence="12" type="primary">malQ</name>
    <name evidence="12" type="ORF">K4G66_27900</name>
</gene>
<organism evidence="12">
    <name type="scientific">Roseihalotalea indica</name>
    <dbReference type="NCBI Taxonomy" id="2867963"/>
    <lineage>
        <taxon>Bacteria</taxon>
        <taxon>Pseudomonadati</taxon>
        <taxon>Bacteroidota</taxon>
        <taxon>Cytophagia</taxon>
        <taxon>Cytophagales</taxon>
        <taxon>Catalimonadaceae</taxon>
        <taxon>Roseihalotalea</taxon>
    </lineage>
</organism>
<evidence type="ECO:0000256" key="6">
    <source>
        <dbReference type="ARBA" id="ARBA00022679"/>
    </source>
</evidence>
<dbReference type="InterPro" id="IPR017853">
    <property type="entry name" value="GH"/>
</dbReference>
<dbReference type="NCBIfam" id="NF011080">
    <property type="entry name" value="PRK14508.1-3"/>
    <property type="match status" value="1"/>
</dbReference>
<reference evidence="12" key="1">
    <citation type="journal article" date="2023" name="Comput. Struct. Biotechnol. J.">
        <title>Discovery of a novel marine Bacteroidetes with a rich repertoire of carbohydrate-active enzymes.</title>
        <authorList>
            <person name="Chen B."/>
            <person name="Liu G."/>
            <person name="Chen Q."/>
            <person name="Wang H."/>
            <person name="Liu L."/>
            <person name="Tang K."/>
        </authorList>
    </citation>
    <scope>NUCLEOTIDE SEQUENCE</scope>
    <source>
        <strain evidence="12">TK19036</strain>
    </source>
</reference>
<dbReference type="EMBL" id="CP120682">
    <property type="protein sequence ID" value="WKN36193.1"/>
    <property type="molecule type" value="Genomic_DNA"/>
</dbReference>
<keyword evidence="5 10" id="KW-0328">Glycosyltransferase</keyword>
<dbReference type="GO" id="GO:0005975">
    <property type="term" value="P:carbohydrate metabolic process"/>
    <property type="evidence" value="ECO:0007669"/>
    <property type="project" value="InterPro"/>
</dbReference>
<dbReference type="NCBIfam" id="TIGR00217">
    <property type="entry name" value="malQ"/>
    <property type="match status" value="1"/>
</dbReference>
<reference evidence="12" key="2">
    <citation type="journal article" date="2024" name="Antonie Van Leeuwenhoek">
        <title>Roseihalotalea indica gen. nov., sp. nov., a halophilic Bacteroidetes from mesopelagic Southwest Indian Ocean with higher carbohydrate metabolic potential.</title>
        <authorList>
            <person name="Chen B."/>
            <person name="Zhang M."/>
            <person name="Lin D."/>
            <person name="Ye J."/>
            <person name="Tang K."/>
        </authorList>
    </citation>
    <scope>NUCLEOTIDE SEQUENCE</scope>
    <source>
        <strain evidence="12">TK19036</strain>
    </source>
</reference>
<feature type="region of interest" description="Disordered" evidence="11">
    <location>
        <begin position="495"/>
        <end position="535"/>
    </location>
</feature>
<dbReference type="GO" id="GO:0004134">
    <property type="term" value="F:4-alpha-glucanotransferase activity"/>
    <property type="evidence" value="ECO:0007669"/>
    <property type="project" value="UniProtKB-EC"/>
</dbReference>
<keyword evidence="6 10" id="KW-0808">Transferase</keyword>
<name>A0AA49GL84_9BACT</name>
<evidence type="ECO:0000256" key="7">
    <source>
        <dbReference type="ARBA" id="ARBA00023277"/>
    </source>
</evidence>
<dbReference type="SUPFAM" id="SSF51445">
    <property type="entry name" value="(Trans)glycosidases"/>
    <property type="match status" value="1"/>
</dbReference>
<evidence type="ECO:0000256" key="11">
    <source>
        <dbReference type="SAM" id="MobiDB-lite"/>
    </source>
</evidence>
<keyword evidence="7 10" id="KW-0119">Carbohydrate metabolism</keyword>
<evidence type="ECO:0000256" key="4">
    <source>
        <dbReference type="ARBA" id="ARBA00020295"/>
    </source>
</evidence>
<evidence type="ECO:0000256" key="10">
    <source>
        <dbReference type="RuleBase" id="RU361207"/>
    </source>
</evidence>
<dbReference type="EC" id="2.4.1.25" evidence="3 10"/>
<accession>A0AA49GL84</accession>
<evidence type="ECO:0000256" key="5">
    <source>
        <dbReference type="ARBA" id="ARBA00022676"/>
    </source>
</evidence>
<evidence type="ECO:0000256" key="2">
    <source>
        <dbReference type="ARBA" id="ARBA00005684"/>
    </source>
</evidence>
<sequence length="535" mass="62350">MIKQRRSGVLLHITSLPSKFGIGNLGPEAYRFADFMQRSGLTYWQILPLNPVDKASGYSPYSSFSAFAGNPLLISPELLLKDRMLNKEELNNLPDFATDKVEFEKAVPLLKTLLEAAFERFTRSRSKTLRNSYDQFCMFEADWLDDFADFTAFKQHFKNSSWDQWPAEIRDRDVLAMDALRQKVQRTIDQTKFEQFIFFRQWNILKEYCQKKGIHFFGDIPFYVGYDSADVWAHQSIFKLKKNKLPKSVAGVPPDYFSETGQLWGMPIFDWKKLKKKNYQWWLHRLTHNFDMFDLIRLDHFRAFSAFWEVPASEKTAINGTWQKGPRKKFFKRLQKKHKQLDIIAEDLGDIDQDVHDLMNAFDFPGMKVLHFAVGDGMPKSGYISHHHEPNSVVYTGTHDNNTTKGWFNQLKDVDRKRLSEYLQQKVTADNVAWLLSNMAMRSVCRLCVIPMQDFLNLGEEAIMNRPSTGTDNWLWRMAPKSTTPALARNIHKMNEQFDRLPEPNVVKKKKSSTKDSEQPKPKPKKTKAKKASAK</sequence>
<evidence type="ECO:0000256" key="8">
    <source>
        <dbReference type="ARBA" id="ARBA00031423"/>
    </source>
</evidence>
<dbReference type="InterPro" id="IPR003385">
    <property type="entry name" value="Glyco_hydro_77"/>
</dbReference>
<dbReference type="PANTHER" id="PTHR32438">
    <property type="entry name" value="4-ALPHA-GLUCANOTRANSFERASE DPE1, CHLOROPLASTIC/AMYLOPLASTIC"/>
    <property type="match status" value="1"/>
</dbReference>
<protein>
    <recommendedName>
        <fullName evidence="4 10">4-alpha-glucanotransferase</fullName>
        <ecNumber evidence="3 10">2.4.1.25</ecNumber>
    </recommendedName>
    <alternativeName>
        <fullName evidence="8 10">Amylomaltase</fullName>
    </alternativeName>
    <alternativeName>
        <fullName evidence="9 10">Disproportionating enzyme</fullName>
    </alternativeName>
</protein>
<proteinExistence type="inferred from homology"/>
<dbReference type="AlphaFoldDB" id="A0AA49GL84"/>
<evidence type="ECO:0000256" key="1">
    <source>
        <dbReference type="ARBA" id="ARBA00000439"/>
    </source>
</evidence>
<evidence type="ECO:0000256" key="3">
    <source>
        <dbReference type="ARBA" id="ARBA00012560"/>
    </source>
</evidence>